<keyword evidence="5" id="KW-0067">ATP-binding</keyword>
<feature type="domain" description="DNA2/NAM7 helicase helicase" evidence="7">
    <location>
        <begin position="330"/>
        <end position="461"/>
    </location>
</feature>
<dbReference type="HOGENOM" id="CLU_000738_1_0_9"/>
<reference evidence="10 11" key="1">
    <citation type="submission" date="2011-04" db="EMBL/GenBank/DDBJ databases">
        <authorList>
            <person name="Muzny D."/>
            <person name="Qin X."/>
            <person name="Deng J."/>
            <person name="Jiang H."/>
            <person name="Liu Y."/>
            <person name="Qu J."/>
            <person name="Song X.-Z."/>
            <person name="Zhang L."/>
            <person name="Thornton R."/>
            <person name="Coyle M."/>
            <person name="Francisco L."/>
            <person name="Jackson L."/>
            <person name="Javaid M."/>
            <person name="Korchina V."/>
            <person name="Kovar C."/>
            <person name="Mata R."/>
            <person name="Mathew T."/>
            <person name="Ngo R."/>
            <person name="Nguyen L."/>
            <person name="Nguyen N."/>
            <person name="Okwuonu G."/>
            <person name="Ongeri F."/>
            <person name="Pham C."/>
            <person name="Simmons D."/>
            <person name="Wilczek-Boney K."/>
            <person name="Hale W."/>
            <person name="Jakkamsetti A."/>
            <person name="Pham P."/>
            <person name="Ruth R."/>
            <person name="San Lucas F."/>
            <person name="Warren J."/>
            <person name="Zhang J."/>
            <person name="Zhao Z."/>
            <person name="Zhou C."/>
            <person name="Zhu D."/>
            <person name="Lee S."/>
            <person name="Bess C."/>
            <person name="Blankenburg K."/>
            <person name="Forbes L."/>
            <person name="Fu Q."/>
            <person name="Gubbala S."/>
            <person name="Hirani K."/>
            <person name="Jayaseelan J.C."/>
            <person name="Lara F."/>
            <person name="Munidasa M."/>
            <person name="Palculict T."/>
            <person name="Patil S."/>
            <person name="Pu L.-L."/>
            <person name="Saada N."/>
            <person name="Tang L."/>
            <person name="Weissenberger G."/>
            <person name="Zhu Y."/>
            <person name="Hemphill L."/>
            <person name="Shang Y."/>
            <person name="Youmans B."/>
            <person name="Ayvaz T."/>
            <person name="Ross M."/>
            <person name="Santibanez J."/>
            <person name="Aqrawi P."/>
            <person name="Gross S."/>
            <person name="Joshi V."/>
            <person name="Fowler G."/>
            <person name="Nazareth L."/>
            <person name="Reid J."/>
            <person name="Worley K."/>
            <person name="Petrosino J."/>
            <person name="Highlander S."/>
            <person name="Gibbs R."/>
        </authorList>
    </citation>
    <scope>NUCLEOTIDE SEQUENCE [LARGE SCALE GENOMIC DNA]</scope>
    <source>
        <strain evidence="10 11">DSM 2778</strain>
    </source>
</reference>
<comment type="similarity">
    <text evidence="1">Belongs to the DNA2/NAM7 helicase family.</text>
</comment>
<name>F5RJA8_9FIRM</name>
<dbReference type="GO" id="GO:0016787">
    <property type="term" value="F:hydrolase activity"/>
    <property type="evidence" value="ECO:0007669"/>
    <property type="project" value="UniProtKB-KW"/>
</dbReference>
<dbReference type="eggNOG" id="COG2852">
    <property type="taxonomic scope" value="Bacteria"/>
</dbReference>
<evidence type="ECO:0000256" key="4">
    <source>
        <dbReference type="ARBA" id="ARBA00022806"/>
    </source>
</evidence>
<dbReference type="PANTHER" id="PTHR43788:SF8">
    <property type="entry name" value="DNA-BINDING PROTEIN SMUBP-2"/>
    <property type="match status" value="1"/>
</dbReference>
<dbReference type="Proteomes" id="UP000004067">
    <property type="component" value="Unassembled WGS sequence"/>
</dbReference>
<accession>F5RJA8</accession>
<dbReference type="eggNOG" id="COG0210">
    <property type="taxonomic scope" value="Bacteria"/>
</dbReference>
<dbReference type="PANTHER" id="PTHR43788">
    <property type="entry name" value="DNA2/NAM7 HELICASE FAMILY MEMBER"/>
    <property type="match status" value="1"/>
</dbReference>
<dbReference type="RefSeq" id="WP_006305174.1">
    <property type="nucleotide sequence ID" value="NZ_GL892076.1"/>
</dbReference>
<organism evidence="10 11">
    <name type="scientific">Centipeda periodontii DSM 2778</name>
    <dbReference type="NCBI Taxonomy" id="888060"/>
    <lineage>
        <taxon>Bacteria</taxon>
        <taxon>Bacillati</taxon>
        <taxon>Bacillota</taxon>
        <taxon>Negativicutes</taxon>
        <taxon>Selenomonadales</taxon>
        <taxon>Selenomonadaceae</taxon>
        <taxon>Centipeda</taxon>
    </lineage>
</organism>
<keyword evidence="11" id="KW-1185">Reference proteome</keyword>
<dbReference type="eggNOG" id="COG1112">
    <property type="taxonomic scope" value="Bacteria"/>
</dbReference>
<dbReference type="Pfam" id="PF13086">
    <property type="entry name" value="AAA_11"/>
    <property type="match status" value="2"/>
</dbReference>
<keyword evidence="4 10" id="KW-0347">Helicase</keyword>
<protein>
    <submittedName>
        <fullName evidence="10">DNA helicase</fullName>
    </submittedName>
</protein>
<evidence type="ECO:0000313" key="10">
    <source>
        <dbReference type="EMBL" id="EGK62094.1"/>
    </source>
</evidence>
<dbReference type="EMBL" id="AFHQ01000007">
    <property type="protein sequence ID" value="EGK62094.1"/>
    <property type="molecule type" value="Genomic_DNA"/>
</dbReference>
<evidence type="ECO:0000256" key="6">
    <source>
        <dbReference type="SAM" id="MobiDB-lite"/>
    </source>
</evidence>
<evidence type="ECO:0000259" key="7">
    <source>
        <dbReference type="Pfam" id="PF13086"/>
    </source>
</evidence>
<gene>
    <name evidence="10" type="ORF">HMPREF9081_0343</name>
</gene>
<proteinExistence type="inferred from homology"/>
<evidence type="ECO:0000256" key="1">
    <source>
        <dbReference type="ARBA" id="ARBA00007913"/>
    </source>
</evidence>
<evidence type="ECO:0000256" key="2">
    <source>
        <dbReference type="ARBA" id="ARBA00022741"/>
    </source>
</evidence>
<dbReference type="InterPro" id="IPR047187">
    <property type="entry name" value="SF1_C_Upf1"/>
</dbReference>
<dbReference type="GO" id="GO:0005524">
    <property type="term" value="F:ATP binding"/>
    <property type="evidence" value="ECO:0007669"/>
    <property type="project" value="UniProtKB-KW"/>
</dbReference>
<comment type="caution">
    <text evidence="10">The sequence shown here is derived from an EMBL/GenBank/DDBJ whole genome shotgun (WGS) entry which is preliminary data.</text>
</comment>
<keyword evidence="2" id="KW-0547">Nucleotide-binding</keyword>
<dbReference type="InterPro" id="IPR041677">
    <property type="entry name" value="DNA2/NAM7_AAA_11"/>
</dbReference>
<dbReference type="Pfam" id="PF13087">
    <property type="entry name" value="AAA_12"/>
    <property type="match status" value="1"/>
</dbReference>
<dbReference type="InterPro" id="IPR027417">
    <property type="entry name" value="P-loop_NTPase"/>
</dbReference>
<dbReference type="InterPro" id="IPR041679">
    <property type="entry name" value="DNA2/NAM7-like_C"/>
</dbReference>
<dbReference type="SUPFAM" id="SSF52540">
    <property type="entry name" value="P-loop containing nucleoside triphosphate hydrolases"/>
    <property type="match status" value="1"/>
</dbReference>
<dbReference type="Pfam" id="PF18741">
    <property type="entry name" value="MTES_1575"/>
    <property type="match status" value="1"/>
</dbReference>
<feature type="compositionally biased region" description="Basic and acidic residues" evidence="6">
    <location>
        <begin position="9"/>
        <end position="24"/>
    </location>
</feature>
<dbReference type="InterPro" id="IPR049468">
    <property type="entry name" value="Restrct_endonuc-II-like_dom"/>
</dbReference>
<dbReference type="CDD" id="cd18808">
    <property type="entry name" value="SF1_C_Upf1"/>
    <property type="match status" value="1"/>
</dbReference>
<evidence type="ECO:0000259" key="8">
    <source>
        <dbReference type="Pfam" id="PF13087"/>
    </source>
</evidence>
<feature type="domain" description="Restriction endonuclease type II-like" evidence="9">
    <location>
        <begin position="1335"/>
        <end position="1428"/>
    </location>
</feature>
<evidence type="ECO:0000256" key="5">
    <source>
        <dbReference type="ARBA" id="ARBA00022840"/>
    </source>
</evidence>
<dbReference type="GO" id="GO:0043139">
    <property type="term" value="F:5'-3' DNA helicase activity"/>
    <property type="evidence" value="ECO:0007669"/>
    <property type="project" value="TreeGrafter"/>
</dbReference>
<evidence type="ECO:0000313" key="11">
    <source>
        <dbReference type="Proteomes" id="UP000004067"/>
    </source>
</evidence>
<dbReference type="OrthoDB" id="9757917at2"/>
<evidence type="ECO:0000256" key="3">
    <source>
        <dbReference type="ARBA" id="ARBA00022801"/>
    </source>
</evidence>
<feature type="domain" description="DNA2/NAM7 helicase helicase" evidence="7">
    <location>
        <begin position="967"/>
        <end position="1082"/>
    </location>
</feature>
<sequence length="1463" mass="164180">MSKHSGAQIREKEHFVTTERQERTAEERERVKAIFTFLKGMAELKTTSVLDIDKQPWKKYMAQIPQDDEYVRLFDRDAAKETSENEAVPEERILTVRRPDLSACSAPDEHLLAVQELFLELRRLSKELEQESETRELVIGNGILTDGGSPALRHPILLKRVRMVFDAGRNEVAVLDTEGEPELYTAVLGASPSVIHTAVSAVQGTLAQEGIHPLDRTAGEAFLRDAVQLLSSKGVFLQRGQTMSPEVKDRVFLQDNPVFFVRRRTDGLAKFADGVLAHMDATGYVPQTLWAIAGLHEERTPEDSPVQEAEERLAQLSGEDPGILLAMPANREQLAIAQQIERHDAVIVQGPPGTGKTHTIANLMGHFLAQGRRVLVTSHTKKALSVLRDKMSEQMRSLCIALLDETNSDMECSVNGISSYLSGHSVAELRLAKESALAQRADIMQRLADVRKKILRRAHREHENLVFGRESVSPVEAARYVNEHEARFAPVIPGRVYVGREMPLSPEELTALYRSNGTLSAAEEHELALAVPDPKTLIAPEELARLRTRKESLEVSLHAMAEGVGGTIVQSGDLIYLLRAQQRIPLARVAKSLLGELRKYPDDFGGLGAWHIHAVADGRRGGAYRERWNRLCGQIEKTAFIAERFAETAFGRTVTISDAADRSELRRVLPQMEALYLRDGKIGFFRRLFDKSYQRVEGWTDINGAPIGSAEDCTLVMSALTLMEQREKCAHFWDALLAEHGEKTFGQLDEREPERTAQTILPHIRRCLDWYDRDYARLTGLMRRMALSAEDVFPQKGAMRDAERVERILTGIHEFLPQFCDILEVYGEYCAAVDALRAAEAEIAPLRRSRSECARALARAFFGEGAQSYADMYRNLAMLHEKYDIRAVRAEALRKLRAAAPGWAAAIRARTGMHGAAEPPADIAEAWRWKQYDTMLKELMKDAPDVLARQNTELGRDYRTKTEEAAVCSAWEHMLRRAERDRRMQQNLEFWRLTLQDLGTGSGKRASVLRAQARELMDRCREAVPAWIMTIRTALEQLDPKEHHFDVIIVDEASQADLSALALLYLGTKIIIVGDNKQVSPLAVGQNLDEVGKLIEMHLAGRIPGAQNYTGQTSLYDVGMTICDVLMLREHFRCVPDIIGFSDMLCYGGNIRPLRDAADSALLPAIVPCRMNGVRDDRKGINRQEAEYTVALIRAMTEMPAYRDKTIGVISLLGSDQAALVLDLLLRASVDVERHAILCGNAAQFQGDERDVIILNMVDSAEEDGMLRLMRESKIVQRYNVAVSRARDQLWILHSFPVTALKSDDVRSKLLRYAENPHAAKNALSQIERKADSPFAAAVAKDLVGHGYDIVQQWEIGRYRIDIVVRDGAKKIALECDGDLDHTEAAQVYADMERQMTLERLGWQFIRLRGSAYYRNPKGTMAAVRRKLEAHDIHPVARTGTSAGSDLVKEVQRRAEKYLPTKE</sequence>
<dbReference type="Gene3D" id="3.40.960.10">
    <property type="entry name" value="VSR Endonuclease"/>
    <property type="match status" value="1"/>
</dbReference>
<dbReference type="STRING" id="888060.HMPREF9081_0343"/>
<evidence type="ECO:0000259" key="9">
    <source>
        <dbReference type="Pfam" id="PF18741"/>
    </source>
</evidence>
<dbReference type="InterPro" id="IPR050534">
    <property type="entry name" value="Coronavir_polyprotein_1ab"/>
</dbReference>
<keyword evidence="3" id="KW-0378">Hydrolase</keyword>
<dbReference type="InterPro" id="IPR011335">
    <property type="entry name" value="Restrct_endonuc-II-like"/>
</dbReference>
<feature type="domain" description="DNA2/NAM7 helicase-like C-terminal" evidence="8">
    <location>
        <begin position="1123"/>
        <end position="1293"/>
    </location>
</feature>
<dbReference type="SUPFAM" id="SSF52980">
    <property type="entry name" value="Restriction endonuclease-like"/>
    <property type="match status" value="1"/>
</dbReference>
<dbReference type="Gene3D" id="3.40.50.300">
    <property type="entry name" value="P-loop containing nucleotide triphosphate hydrolases"/>
    <property type="match status" value="3"/>
</dbReference>
<feature type="region of interest" description="Disordered" evidence="6">
    <location>
        <begin position="1"/>
        <end position="24"/>
    </location>
</feature>